<sequence>LFLVLSVVFFLCLVAFLYERVVFFLWSSKLHLVCFLSASGFQNQSVLLQTLARRNDFMVLWSFPPTYSFKENFCVDFEYVQISITTGEEIHFCVIYIFL</sequence>
<accession>A0A8C8EDI0</accession>
<proteinExistence type="predicted"/>
<organism evidence="1 2">
    <name type="scientific">Otus sunia</name>
    <name type="common">Oriental scops-owl</name>
    <dbReference type="NCBI Taxonomy" id="257818"/>
    <lineage>
        <taxon>Eukaryota</taxon>
        <taxon>Metazoa</taxon>
        <taxon>Chordata</taxon>
        <taxon>Craniata</taxon>
        <taxon>Vertebrata</taxon>
        <taxon>Euteleostomi</taxon>
        <taxon>Archelosauria</taxon>
        <taxon>Archosauria</taxon>
        <taxon>Dinosauria</taxon>
        <taxon>Saurischia</taxon>
        <taxon>Theropoda</taxon>
        <taxon>Coelurosauria</taxon>
        <taxon>Aves</taxon>
        <taxon>Neognathae</taxon>
        <taxon>Neoaves</taxon>
        <taxon>Telluraves</taxon>
        <taxon>Strigiformes</taxon>
        <taxon>Strigidae</taxon>
        <taxon>Otus</taxon>
    </lineage>
</organism>
<keyword evidence="2" id="KW-1185">Reference proteome</keyword>
<reference evidence="1" key="2">
    <citation type="submission" date="2025-09" db="UniProtKB">
        <authorList>
            <consortium name="Ensembl"/>
        </authorList>
    </citation>
    <scope>IDENTIFICATION</scope>
</reference>
<dbReference type="Proteomes" id="UP000694552">
    <property type="component" value="Unplaced"/>
</dbReference>
<evidence type="ECO:0000313" key="2">
    <source>
        <dbReference type="Proteomes" id="UP000694552"/>
    </source>
</evidence>
<evidence type="ECO:0000313" key="1">
    <source>
        <dbReference type="Ensembl" id="ENSOSUP00000018358.1"/>
    </source>
</evidence>
<dbReference type="Ensembl" id="ENSOSUT00000018969.1">
    <property type="protein sequence ID" value="ENSOSUP00000018358.1"/>
    <property type="gene ID" value="ENSOSUG00000012991.1"/>
</dbReference>
<reference evidence="1" key="1">
    <citation type="submission" date="2025-08" db="UniProtKB">
        <authorList>
            <consortium name="Ensembl"/>
        </authorList>
    </citation>
    <scope>IDENTIFICATION</scope>
</reference>
<protein>
    <submittedName>
        <fullName evidence="1">Uncharacterized protein</fullName>
    </submittedName>
</protein>
<dbReference type="AlphaFoldDB" id="A0A8C8EDI0"/>
<name>A0A8C8EDI0_9STRI</name>